<dbReference type="AlphaFoldDB" id="A0A2G4YPA7"/>
<dbReference type="Proteomes" id="UP000229730">
    <property type="component" value="Unassembled WGS sequence"/>
</dbReference>
<dbReference type="PROSITE" id="PS50088">
    <property type="entry name" value="ANK_REPEAT"/>
    <property type="match status" value="3"/>
</dbReference>
<proteinExistence type="predicted"/>
<feature type="repeat" description="ANK" evidence="3">
    <location>
        <begin position="80"/>
        <end position="112"/>
    </location>
</feature>
<dbReference type="EMBL" id="PDEM01000025">
    <property type="protein sequence ID" value="PHZ84154.1"/>
    <property type="molecule type" value="Genomic_DNA"/>
</dbReference>
<comment type="caution">
    <text evidence="4">The sequence shown here is derived from an EMBL/GenBank/DDBJ whole genome shotgun (WGS) entry which is preliminary data.</text>
</comment>
<dbReference type="SUPFAM" id="SSF48403">
    <property type="entry name" value="Ankyrin repeat"/>
    <property type="match status" value="1"/>
</dbReference>
<evidence type="ECO:0000256" key="3">
    <source>
        <dbReference type="PROSITE-ProRule" id="PRU00023"/>
    </source>
</evidence>
<dbReference type="Pfam" id="PF12796">
    <property type="entry name" value="Ank_2"/>
    <property type="match status" value="1"/>
</dbReference>
<dbReference type="PROSITE" id="PS50297">
    <property type="entry name" value="ANK_REP_REGION"/>
    <property type="match status" value="3"/>
</dbReference>
<evidence type="ECO:0000256" key="2">
    <source>
        <dbReference type="ARBA" id="ARBA00023043"/>
    </source>
</evidence>
<evidence type="ECO:0000256" key="1">
    <source>
        <dbReference type="ARBA" id="ARBA00022737"/>
    </source>
</evidence>
<dbReference type="OrthoDB" id="7390289at2"/>
<dbReference type="PANTHER" id="PTHR24171">
    <property type="entry name" value="ANKYRIN REPEAT DOMAIN-CONTAINING PROTEIN 39-RELATED"/>
    <property type="match status" value="1"/>
</dbReference>
<feature type="repeat" description="ANK" evidence="3">
    <location>
        <begin position="146"/>
        <end position="178"/>
    </location>
</feature>
<keyword evidence="1" id="KW-0677">Repeat</keyword>
<dbReference type="Gene3D" id="1.25.40.20">
    <property type="entry name" value="Ankyrin repeat-containing domain"/>
    <property type="match status" value="1"/>
</dbReference>
<name>A0A2G4YPA7_9PROT</name>
<feature type="repeat" description="ANK" evidence="3">
    <location>
        <begin position="113"/>
        <end position="145"/>
    </location>
</feature>
<dbReference type="InterPro" id="IPR002110">
    <property type="entry name" value="Ankyrin_rpt"/>
</dbReference>
<dbReference type="PRINTS" id="PR01415">
    <property type="entry name" value="ANKYRIN"/>
</dbReference>
<organism evidence="4 5">
    <name type="scientific">Paremcibacter congregatus</name>
    <dbReference type="NCBI Taxonomy" id="2043170"/>
    <lineage>
        <taxon>Bacteria</taxon>
        <taxon>Pseudomonadati</taxon>
        <taxon>Pseudomonadota</taxon>
        <taxon>Alphaproteobacteria</taxon>
        <taxon>Emcibacterales</taxon>
        <taxon>Emcibacteraceae</taxon>
        <taxon>Paremcibacter</taxon>
    </lineage>
</organism>
<keyword evidence="2 3" id="KW-0040">ANK repeat</keyword>
<dbReference type="InParanoid" id="A0A2G4YPA7"/>
<dbReference type="InterPro" id="IPR036770">
    <property type="entry name" value="Ankyrin_rpt-contain_sf"/>
</dbReference>
<reference evidence="4 5" key="1">
    <citation type="submission" date="2017-10" db="EMBL/GenBank/DDBJ databases">
        <title>Frigbacter circumglobatus gen. nov. sp. nov., isolated from sediment cultured in situ.</title>
        <authorList>
            <person name="Zhao Z."/>
        </authorList>
    </citation>
    <scope>NUCLEOTIDE SEQUENCE [LARGE SCALE GENOMIC DNA]</scope>
    <source>
        <strain evidence="4 5">ZYL</strain>
    </source>
</reference>
<accession>A0A2G4YPA7</accession>
<protein>
    <submittedName>
        <fullName evidence="4">Uncharacterized protein</fullName>
    </submittedName>
</protein>
<dbReference type="SMART" id="SM00248">
    <property type="entry name" value="ANK"/>
    <property type="match status" value="3"/>
</dbReference>
<evidence type="ECO:0000313" key="4">
    <source>
        <dbReference type="EMBL" id="PHZ84154.1"/>
    </source>
</evidence>
<gene>
    <name evidence="4" type="ORF">CRD36_13230</name>
</gene>
<evidence type="ECO:0000313" key="5">
    <source>
        <dbReference type="Proteomes" id="UP000229730"/>
    </source>
</evidence>
<keyword evidence="5" id="KW-1185">Reference proteome</keyword>
<sequence length="206" mass="22786">MMNARYIEQREYYMRMTRLYAVLGIMTMMGLTTVLNPGIAQAQSFSASYKFLKSIKELNYREIKMAVEKGVNVNTRDYDDNTTPLIMAAKMKEVALVGYLLSNGAKTDLYGKDGRTALNVAAAAGDKATVEVLIKVGADLNMADDNGSTPLISAVLAKKHHIVKILLEAGANYDLEDYSGRSALQHAIDTRRRRTEQLLRDAGATR</sequence>